<keyword evidence="1" id="KW-0175">Coiled coil</keyword>
<sequence>MLAFSTENLIITALVIVPFVVLFILVLLQRRQLAQLRAALAQQQTELSQLTTDIKQVVNQQHEDQARTVVVTRHIQGLQEQHTQLENQLRDVKLQDPSMRLYQRAADMARQGASLEEIMQACDIPPAEAELLISMHTKHA</sequence>
<accession>A0ABT2VRK6</accession>
<keyword evidence="4" id="KW-1185">Reference proteome</keyword>
<evidence type="ECO:0000256" key="2">
    <source>
        <dbReference type="SAM" id="Phobius"/>
    </source>
</evidence>
<protein>
    <submittedName>
        <fullName evidence="3">DUF2802 domain-containing protein</fullName>
    </submittedName>
</protein>
<feature type="coiled-coil region" evidence="1">
    <location>
        <begin position="26"/>
        <end position="95"/>
    </location>
</feature>
<gene>
    <name evidence="3" type="ORF">OCL06_10560</name>
</gene>
<evidence type="ECO:0000313" key="4">
    <source>
        <dbReference type="Proteomes" id="UP001209257"/>
    </source>
</evidence>
<dbReference type="Proteomes" id="UP001209257">
    <property type="component" value="Unassembled WGS sequence"/>
</dbReference>
<name>A0ABT2VRK6_9ALTE</name>
<keyword evidence="2" id="KW-0472">Membrane</keyword>
<dbReference type="RefSeq" id="WP_262994310.1">
    <property type="nucleotide sequence ID" value="NZ_JAOTJC010000008.1"/>
</dbReference>
<comment type="caution">
    <text evidence="3">The sequence shown here is derived from an EMBL/GenBank/DDBJ whole genome shotgun (WGS) entry which is preliminary data.</text>
</comment>
<dbReference type="EMBL" id="JAOTJC010000008">
    <property type="protein sequence ID" value="MCU7555043.1"/>
    <property type="molecule type" value="Genomic_DNA"/>
</dbReference>
<evidence type="ECO:0000313" key="3">
    <source>
        <dbReference type="EMBL" id="MCU7555043.1"/>
    </source>
</evidence>
<proteinExistence type="predicted"/>
<organism evidence="3 4">
    <name type="scientific">Alteromonas salexigens</name>
    <dbReference type="NCBI Taxonomy" id="2982530"/>
    <lineage>
        <taxon>Bacteria</taxon>
        <taxon>Pseudomonadati</taxon>
        <taxon>Pseudomonadota</taxon>
        <taxon>Gammaproteobacteria</taxon>
        <taxon>Alteromonadales</taxon>
        <taxon>Alteromonadaceae</taxon>
        <taxon>Alteromonas/Salinimonas group</taxon>
        <taxon>Alteromonas</taxon>
    </lineage>
</organism>
<dbReference type="Pfam" id="PF10975">
    <property type="entry name" value="DUF2802"/>
    <property type="match status" value="1"/>
</dbReference>
<keyword evidence="2" id="KW-0812">Transmembrane</keyword>
<feature type="transmembrane region" description="Helical" evidence="2">
    <location>
        <begin position="6"/>
        <end position="28"/>
    </location>
</feature>
<dbReference type="InterPro" id="IPR021244">
    <property type="entry name" value="DUF2802"/>
</dbReference>
<evidence type="ECO:0000256" key="1">
    <source>
        <dbReference type="SAM" id="Coils"/>
    </source>
</evidence>
<reference evidence="4" key="1">
    <citation type="submission" date="2023-07" db="EMBL/GenBank/DDBJ databases">
        <title>Study on multiphase classification of strain Alteromonas salexigens isolated from the Yellow Sea.</title>
        <authorList>
            <person name="Sun L."/>
        </authorList>
    </citation>
    <scope>NUCLEOTIDE SEQUENCE [LARGE SCALE GENOMIC DNA]</scope>
    <source>
        <strain evidence="4">ASW11-19</strain>
    </source>
</reference>
<keyword evidence="2" id="KW-1133">Transmembrane helix</keyword>